<dbReference type="AlphaFoldDB" id="A0AAV2TEH3"/>
<sequence>MEEEDVRKLLKEIKLLAKLRSPFIVSPCDSFIDNQTLALVTEYCEEGNLAELLTITKELGRRLEENQIGQWMVQLLLAITFLHSRQRIHGNLKPSHIFLSHGYVKVGGFKLLKLPDRTVESRSAFTQIPYYTSPETLKYGRRDSKSDIWSLGIILYEMCTQEHAFSGTNLIRVLWEAVDGPNPKLPSPYSDELQLILDGMLTKDPETRLSAAELLRTPYIEFYMKAMVKEISMKQSEDLKNDEGEQGELESMLPSDQKNAKPQDSIEQVVSKFTVGENPLDSSPVRTGDPQQTPRSHSDTGANTPPSVLDDVSQDAAKFAGEEAIFAKEDMEKSLPPKETSHQKHRYPDTEHSSEAYVRGLHELALQTQRPKSTDSDDEFPPPHSQIKARHRSSEKSSTKDTSAFVINHRPLENSPSDTNFKVSRLPLGDSGDGRTINAGRVMEKSLKDYGKLYVRTADPSILEHQPMTFEDFKDSLVYEYQAECAMSKTLFPIPTGLNNLQNREPDKQMTLDILHQLSHGSLTYCEISLDDLVLPKTYHSRYEEDLLTMNPEVKYKPSDDVDESQSDDSDNELMTGMMSGDGTAMFSGAEILDFVRTTLSCPPAPKPQADLMDYEAHHFEVEKLRNYCIDKLGEDKYREIYDYLYRKRVLGANTEDELNILDGARKLCHDVALGNLVDQIVFLDNKRDLIKDASSRKTQTTKHAPSKLRV</sequence>
<evidence type="ECO:0000256" key="2">
    <source>
        <dbReference type="ARBA" id="ARBA00022527"/>
    </source>
</evidence>
<dbReference type="Gene3D" id="1.10.510.10">
    <property type="entry name" value="Transferase(Phosphotransferase) domain 1"/>
    <property type="match status" value="1"/>
</dbReference>
<feature type="domain" description="Protein kinase" evidence="10">
    <location>
        <begin position="1"/>
        <end position="220"/>
    </location>
</feature>
<keyword evidence="5" id="KW-0418">Kinase</keyword>
<evidence type="ECO:0000313" key="12">
    <source>
        <dbReference type="Proteomes" id="UP001497525"/>
    </source>
</evidence>
<feature type="region of interest" description="Disordered" evidence="9">
    <location>
        <begin position="552"/>
        <end position="573"/>
    </location>
</feature>
<feature type="compositionally biased region" description="Polar residues" evidence="9">
    <location>
        <begin position="280"/>
        <end position="306"/>
    </location>
</feature>
<comment type="caution">
    <text evidence="11">The sequence shown here is derived from an EMBL/GenBank/DDBJ whole genome shotgun (WGS) entry which is preliminary data.</text>
</comment>
<evidence type="ECO:0000313" key="11">
    <source>
        <dbReference type="EMBL" id="CAL5134820.1"/>
    </source>
</evidence>
<dbReference type="Proteomes" id="UP001497525">
    <property type="component" value="Unassembled WGS sequence"/>
</dbReference>
<reference evidence="11" key="1">
    <citation type="submission" date="2024-06" db="EMBL/GenBank/DDBJ databases">
        <authorList>
            <person name="Liu X."/>
            <person name="Lenzi L."/>
            <person name="Haldenby T S."/>
            <person name="Uol C."/>
        </authorList>
    </citation>
    <scope>NUCLEOTIDE SEQUENCE</scope>
</reference>
<feature type="region of interest" description="Disordered" evidence="9">
    <location>
        <begin position="327"/>
        <end position="353"/>
    </location>
</feature>
<name>A0AAV2TEH3_CALDB</name>
<dbReference type="InterPro" id="IPR011009">
    <property type="entry name" value="Kinase-like_dom_sf"/>
</dbReference>
<keyword evidence="6" id="KW-0067">ATP-binding</keyword>
<keyword evidence="2" id="KW-0723">Serine/threonine-protein kinase</keyword>
<evidence type="ECO:0000256" key="3">
    <source>
        <dbReference type="ARBA" id="ARBA00022679"/>
    </source>
</evidence>
<dbReference type="InterPro" id="IPR051131">
    <property type="entry name" value="NEK_Ser/Thr_kinase_NIMA"/>
</dbReference>
<keyword evidence="4" id="KW-0547">Nucleotide-binding</keyword>
<protein>
    <recommendedName>
        <fullName evidence="1">non-specific serine/threonine protein kinase</fullName>
        <ecNumber evidence="1">2.7.11.1</ecNumber>
    </recommendedName>
</protein>
<evidence type="ECO:0000256" key="8">
    <source>
        <dbReference type="ARBA" id="ARBA00048679"/>
    </source>
</evidence>
<comment type="catalytic activity">
    <reaction evidence="8">
        <text>L-seryl-[protein] + ATP = O-phospho-L-seryl-[protein] + ADP + H(+)</text>
        <dbReference type="Rhea" id="RHEA:17989"/>
        <dbReference type="Rhea" id="RHEA-COMP:9863"/>
        <dbReference type="Rhea" id="RHEA-COMP:11604"/>
        <dbReference type="ChEBI" id="CHEBI:15378"/>
        <dbReference type="ChEBI" id="CHEBI:29999"/>
        <dbReference type="ChEBI" id="CHEBI:30616"/>
        <dbReference type="ChEBI" id="CHEBI:83421"/>
        <dbReference type="ChEBI" id="CHEBI:456216"/>
        <dbReference type="EC" id="2.7.11.1"/>
    </reaction>
</comment>
<dbReference type="EMBL" id="CAXLJL010000223">
    <property type="protein sequence ID" value="CAL5134820.1"/>
    <property type="molecule type" value="Genomic_DNA"/>
</dbReference>
<dbReference type="PANTHER" id="PTHR44899">
    <property type="entry name" value="CAMK FAMILY PROTEIN KINASE"/>
    <property type="match status" value="1"/>
</dbReference>
<dbReference type="PROSITE" id="PS50011">
    <property type="entry name" value="PROTEIN_KINASE_DOM"/>
    <property type="match status" value="1"/>
</dbReference>
<dbReference type="GO" id="GO:0005524">
    <property type="term" value="F:ATP binding"/>
    <property type="evidence" value="ECO:0007669"/>
    <property type="project" value="UniProtKB-KW"/>
</dbReference>
<evidence type="ECO:0000256" key="5">
    <source>
        <dbReference type="ARBA" id="ARBA00022777"/>
    </source>
</evidence>
<feature type="region of interest" description="Disordered" evidence="9">
    <location>
        <begin position="236"/>
        <end position="310"/>
    </location>
</feature>
<dbReference type="GO" id="GO:0004674">
    <property type="term" value="F:protein serine/threonine kinase activity"/>
    <property type="evidence" value="ECO:0007669"/>
    <property type="project" value="UniProtKB-KW"/>
</dbReference>
<dbReference type="SUPFAM" id="SSF56112">
    <property type="entry name" value="Protein kinase-like (PK-like)"/>
    <property type="match status" value="1"/>
</dbReference>
<feature type="compositionally biased region" description="Acidic residues" evidence="9">
    <location>
        <begin position="561"/>
        <end position="572"/>
    </location>
</feature>
<evidence type="ECO:0000256" key="7">
    <source>
        <dbReference type="ARBA" id="ARBA00047899"/>
    </source>
</evidence>
<dbReference type="InterPro" id="IPR000719">
    <property type="entry name" value="Prot_kinase_dom"/>
</dbReference>
<dbReference type="Pfam" id="PF00069">
    <property type="entry name" value="Pkinase"/>
    <property type="match status" value="1"/>
</dbReference>
<comment type="catalytic activity">
    <reaction evidence="7">
        <text>L-threonyl-[protein] + ATP = O-phospho-L-threonyl-[protein] + ADP + H(+)</text>
        <dbReference type="Rhea" id="RHEA:46608"/>
        <dbReference type="Rhea" id="RHEA-COMP:11060"/>
        <dbReference type="Rhea" id="RHEA-COMP:11605"/>
        <dbReference type="ChEBI" id="CHEBI:15378"/>
        <dbReference type="ChEBI" id="CHEBI:30013"/>
        <dbReference type="ChEBI" id="CHEBI:30616"/>
        <dbReference type="ChEBI" id="CHEBI:61977"/>
        <dbReference type="ChEBI" id="CHEBI:456216"/>
        <dbReference type="EC" id="2.7.11.1"/>
    </reaction>
</comment>
<feature type="region of interest" description="Disordered" evidence="9">
    <location>
        <begin position="368"/>
        <end position="427"/>
    </location>
</feature>
<dbReference type="PANTHER" id="PTHR44899:SF3">
    <property type="entry name" value="SERINE_THREONINE-PROTEIN KINASE NEK1"/>
    <property type="match status" value="1"/>
</dbReference>
<accession>A0AAV2TEH3</accession>
<evidence type="ECO:0000259" key="10">
    <source>
        <dbReference type="PROSITE" id="PS50011"/>
    </source>
</evidence>
<feature type="compositionally biased region" description="Polar residues" evidence="9">
    <location>
        <begin position="254"/>
        <end position="268"/>
    </location>
</feature>
<evidence type="ECO:0000256" key="6">
    <source>
        <dbReference type="ARBA" id="ARBA00022840"/>
    </source>
</evidence>
<gene>
    <name evidence="11" type="ORF">CDAUBV1_LOCUS8779</name>
</gene>
<proteinExistence type="predicted"/>
<keyword evidence="3" id="KW-0808">Transferase</keyword>
<evidence type="ECO:0000256" key="1">
    <source>
        <dbReference type="ARBA" id="ARBA00012513"/>
    </source>
</evidence>
<dbReference type="EC" id="2.7.11.1" evidence="1"/>
<organism evidence="11 12">
    <name type="scientific">Calicophoron daubneyi</name>
    <name type="common">Rumen fluke</name>
    <name type="synonym">Paramphistomum daubneyi</name>
    <dbReference type="NCBI Taxonomy" id="300641"/>
    <lineage>
        <taxon>Eukaryota</taxon>
        <taxon>Metazoa</taxon>
        <taxon>Spiralia</taxon>
        <taxon>Lophotrochozoa</taxon>
        <taxon>Platyhelminthes</taxon>
        <taxon>Trematoda</taxon>
        <taxon>Digenea</taxon>
        <taxon>Plagiorchiida</taxon>
        <taxon>Pronocephalata</taxon>
        <taxon>Paramphistomoidea</taxon>
        <taxon>Paramphistomidae</taxon>
        <taxon>Calicophoron</taxon>
    </lineage>
</organism>
<evidence type="ECO:0000256" key="9">
    <source>
        <dbReference type="SAM" id="MobiDB-lite"/>
    </source>
</evidence>
<evidence type="ECO:0000256" key="4">
    <source>
        <dbReference type="ARBA" id="ARBA00022741"/>
    </source>
</evidence>